<dbReference type="Proteomes" id="UP000186817">
    <property type="component" value="Unassembled WGS sequence"/>
</dbReference>
<reference evidence="2 3" key="1">
    <citation type="submission" date="2016-02" db="EMBL/GenBank/DDBJ databases">
        <title>Genome analysis of coral dinoflagellate symbionts highlights evolutionary adaptations to a symbiotic lifestyle.</title>
        <authorList>
            <person name="Aranda M."/>
            <person name="Li Y."/>
            <person name="Liew Y.J."/>
            <person name="Baumgarten S."/>
            <person name="Simakov O."/>
            <person name="Wilson M."/>
            <person name="Piel J."/>
            <person name="Ashoor H."/>
            <person name="Bougouffa S."/>
            <person name="Bajic V.B."/>
            <person name="Ryu T."/>
            <person name="Ravasi T."/>
            <person name="Bayer T."/>
            <person name="Micklem G."/>
            <person name="Kim H."/>
            <person name="Bhak J."/>
            <person name="Lajeunesse T.C."/>
            <person name="Voolstra C.R."/>
        </authorList>
    </citation>
    <scope>NUCLEOTIDE SEQUENCE [LARGE SCALE GENOMIC DNA]</scope>
    <source>
        <strain evidence="2 3">CCMP2467</strain>
    </source>
</reference>
<keyword evidence="3" id="KW-1185">Reference proteome</keyword>
<evidence type="ECO:0000313" key="3">
    <source>
        <dbReference type="Proteomes" id="UP000186817"/>
    </source>
</evidence>
<keyword evidence="1" id="KW-0732">Signal</keyword>
<proteinExistence type="predicted"/>
<evidence type="ECO:0000256" key="1">
    <source>
        <dbReference type="SAM" id="SignalP"/>
    </source>
</evidence>
<protein>
    <submittedName>
        <fullName evidence="2">Uncharacterized protein</fullName>
    </submittedName>
</protein>
<dbReference type="OrthoDB" id="430202at2759"/>
<dbReference type="EMBL" id="LSRX01000458">
    <property type="protein sequence ID" value="OLP96682.1"/>
    <property type="molecule type" value="Genomic_DNA"/>
</dbReference>
<comment type="caution">
    <text evidence="2">The sequence shown here is derived from an EMBL/GenBank/DDBJ whole genome shotgun (WGS) entry which is preliminary data.</text>
</comment>
<gene>
    <name evidence="2" type="ORF">AK812_SmicGene21052</name>
</gene>
<evidence type="ECO:0000313" key="2">
    <source>
        <dbReference type="EMBL" id="OLP96682.1"/>
    </source>
</evidence>
<sequence>MAVRLLLAAISPALALADPCAGLYGAEALTCVWEADASTCIENECRGCGGEQCQHCRQDSERIHQCCDKHWHSTTPPKMCADAEVEEDIKTCVEEQCHCFGGEQCDLCHEDAARIAQCCAKYDASAQPEICKVEQPDTDPCAGLFGAEALTCAWEADASTCVDKKCAGCSGEQCQLCQQEAATVHRCCQDHWHSTTPPKMCADAFVDTCMDEQCDGCGGEQCQLCREDDSHIEACCGKYEATGASGICAARARRRFFIQQHLLRHAVWCLVTAVIQKFTGPADGSRPPCAPGAHVRDAGRRILGVRQVATSRMTRAQFLQWAVREIRAHVKKGRATRLLVLLPEKSRITAIRSRSCDVDMEDFEEGLKVCEEVSLECRCCICAQNLPSDASAMPACHRCFNTKAQMLMRIMADLAAEFDPNQYHFGDITRIAVARHAAACRSQAEKRKQVRAVIVKNRRREQIALHQEASRKRTLRVERLRDSMGAEAFSDMLESQQWTRRNRAGNQWNLSQTYAWWWSEEGEAYRQGPPLPRRDLVMDNLLPCRSRLADPLQRVLHCLNLQTPAAASEIEIVVCKDALPQLLARATDRIMAQQLPDLKVKSFVSATVDFARGEGERVPSVHIASKTGHPEELVLLDAASLDNLLPGDVVVPRRLLEVNGRILGTVGWEDVALALPRPHDMFDVHLRGRHPKSSKLAVAWDLTNRLDAAEMHVVWPGSPQVLVVRLRGSTEGGLTLDDAANRLFAELDHLRSLSLPLLQLRRQRAQAWERRRDAVTSAVSRGLVQPGRRLLVAVFRALRRLALLLQDRVWNPCAGRLRQLAIRAWSMVEPTCRRCASTLKHALSRLHLAVRRLLCWSYRVTSERASGIGQWFTRGARAFARRLQPYLTASQEAARRMGTRCRVALRAAWDSTEPLRSGVDSGIDSLGSWWGSRPWPRRAASASWEMMYQHALQPLGRAAGKACKRLCPQRVRMARVRRHDERHTLN</sequence>
<organism evidence="2 3">
    <name type="scientific">Symbiodinium microadriaticum</name>
    <name type="common">Dinoflagellate</name>
    <name type="synonym">Zooxanthella microadriatica</name>
    <dbReference type="NCBI Taxonomy" id="2951"/>
    <lineage>
        <taxon>Eukaryota</taxon>
        <taxon>Sar</taxon>
        <taxon>Alveolata</taxon>
        <taxon>Dinophyceae</taxon>
        <taxon>Suessiales</taxon>
        <taxon>Symbiodiniaceae</taxon>
        <taxon>Symbiodinium</taxon>
    </lineage>
</organism>
<dbReference type="AlphaFoldDB" id="A0A1Q9DND9"/>
<accession>A0A1Q9DND9</accession>
<feature type="chain" id="PRO_5013271653" evidence="1">
    <location>
        <begin position="18"/>
        <end position="986"/>
    </location>
</feature>
<name>A0A1Q9DND9_SYMMI</name>
<feature type="signal peptide" evidence="1">
    <location>
        <begin position="1"/>
        <end position="17"/>
    </location>
</feature>